<proteinExistence type="predicted"/>
<gene>
    <name evidence="2" type="ORF">FTW19_14955</name>
</gene>
<dbReference type="EMBL" id="CP042806">
    <property type="protein sequence ID" value="QEE31371.1"/>
    <property type="molecule type" value="Genomic_DNA"/>
</dbReference>
<dbReference type="AlphaFoldDB" id="A0A5B9EM37"/>
<feature type="compositionally biased region" description="Low complexity" evidence="1">
    <location>
        <begin position="23"/>
        <end position="35"/>
    </location>
</feature>
<accession>A0A5B9EM37</accession>
<sequence>MEEYQKQLQEMQRQLAELKQQLAASGAPATSGGTPPSQPAATPTLEERVDALESAVATHDSLKVESESKYPVSVTGLVLFNTFVNTHRVDVPATPTYALRGGGTTGFTMRQTVLGIDARGPHLFGATSRAQIRTDFFGSATNSEYSAGGLIRLRTARASLDWKNTEAFFSYDRTILVPDAPTSLASVAVPALSWSGNLWTWNPQVGVSQSIPLSPTSKLTLQTAFIDVGDPLLPSATSGSASTLAERSRWPGVQFRAGSSFGPADRETRFGLGGYFSPHRAADGSRFDAWAATADLHLPLGKYLLLTSNAYRGQALGGLGGGGYADFIYRDYEGATALRPIDDVGGWAQLAIKTGRFETNLAYGLDNPFSKQIRSRTASSSAPSYSGLTRNSTVMLNTIYSPNAYLQFSLEYKRLQSTFPSRDRYASDAIGLSGAYRF</sequence>
<dbReference type="Proteomes" id="UP000321820">
    <property type="component" value="Chromosome"/>
</dbReference>
<keyword evidence="3" id="KW-1185">Reference proteome</keyword>
<protein>
    <submittedName>
        <fullName evidence="2">YbaB/EbfC family nucleoid-associated protein</fullName>
    </submittedName>
</protein>
<dbReference type="KEGG" id="talb:FTW19_14955"/>
<feature type="region of interest" description="Disordered" evidence="1">
    <location>
        <begin position="19"/>
        <end position="43"/>
    </location>
</feature>
<organism evidence="2 3">
    <name type="scientific">Terriglobus albidus</name>
    <dbReference type="NCBI Taxonomy" id="1592106"/>
    <lineage>
        <taxon>Bacteria</taxon>
        <taxon>Pseudomonadati</taxon>
        <taxon>Acidobacteriota</taxon>
        <taxon>Terriglobia</taxon>
        <taxon>Terriglobales</taxon>
        <taxon>Acidobacteriaceae</taxon>
        <taxon>Terriglobus</taxon>
    </lineage>
</organism>
<evidence type="ECO:0000313" key="3">
    <source>
        <dbReference type="Proteomes" id="UP000321820"/>
    </source>
</evidence>
<dbReference type="OrthoDB" id="116216at2"/>
<reference evidence="2 3" key="1">
    <citation type="submission" date="2019-08" db="EMBL/GenBank/DDBJ databases">
        <title>Complete genome sequence of Terriglobus albidus strain ORNL.</title>
        <authorList>
            <person name="Podar M."/>
        </authorList>
    </citation>
    <scope>NUCLEOTIDE SEQUENCE [LARGE SCALE GENOMIC DNA]</scope>
    <source>
        <strain evidence="2 3">ORNL</strain>
    </source>
</reference>
<name>A0A5B9EM37_9BACT</name>
<evidence type="ECO:0000313" key="2">
    <source>
        <dbReference type="EMBL" id="QEE31371.1"/>
    </source>
</evidence>
<evidence type="ECO:0000256" key="1">
    <source>
        <dbReference type="SAM" id="MobiDB-lite"/>
    </source>
</evidence>